<dbReference type="InParanoid" id="A0A3A9JAX4"/>
<evidence type="ECO:0000256" key="5">
    <source>
        <dbReference type="ARBA" id="ARBA00023136"/>
    </source>
</evidence>
<keyword evidence="9" id="KW-1185">Reference proteome</keyword>
<dbReference type="Proteomes" id="UP000274097">
    <property type="component" value="Unassembled WGS sequence"/>
</dbReference>
<evidence type="ECO:0000256" key="6">
    <source>
        <dbReference type="SAM" id="Phobius"/>
    </source>
</evidence>
<protein>
    <recommendedName>
        <fullName evidence="11">Hydrogenase-4 component E</fullName>
    </recommendedName>
</protein>
<keyword evidence="2" id="KW-1003">Cell membrane</keyword>
<evidence type="ECO:0000256" key="3">
    <source>
        <dbReference type="ARBA" id="ARBA00022692"/>
    </source>
</evidence>
<sequence length="211" mass="21819">MNLTELPANLVPLLGGGVLLLSFALVLRRRVVAAIDALAMQGVLLALVALCHAWARQAPSLTLVAVLLMAGQGVLLPLALREWVRRQGLRWEPAAAPVHRPLGGLSAAVALVLLAVLALRPVTEGTASVLRQDLVLSLSVLLVGLLVMAARRGPLGQAIGLACAMNGALLAALAVPELPLLPALAVVAMAVPFGVVAGFLTLRPQVNRDPT</sequence>
<feature type="transmembrane region" description="Helical" evidence="6">
    <location>
        <begin position="61"/>
        <end position="80"/>
    </location>
</feature>
<dbReference type="PANTHER" id="PTHR38601">
    <property type="entry name" value="HYDROGENASE-4 COMPONENT E"/>
    <property type="match status" value="1"/>
</dbReference>
<evidence type="ECO:0008006" key="11">
    <source>
        <dbReference type="Google" id="ProtNLM"/>
    </source>
</evidence>
<evidence type="ECO:0000313" key="10">
    <source>
        <dbReference type="Proteomes" id="UP000278036"/>
    </source>
</evidence>
<evidence type="ECO:0000256" key="2">
    <source>
        <dbReference type="ARBA" id="ARBA00022475"/>
    </source>
</evidence>
<evidence type="ECO:0000313" key="9">
    <source>
        <dbReference type="Proteomes" id="UP000274097"/>
    </source>
</evidence>
<feature type="transmembrane region" description="Helical" evidence="6">
    <location>
        <begin position="101"/>
        <end position="122"/>
    </location>
</feature>
<feature type="transmembrane region" description="Helical" evidence="6">
    <location>
        <begin position="158"/>
        <end position="175"/>
    </location>
</feature>
<evidence type="ECO:0000313" key="8">
    <source>
        <dbReference type="EMBL" id="RMI26439.1"/>
    </source>
</evidence>
<keyword evidence="5 6" id="KW-0472">Membrane</keyword>
<dbReference type="AlphaFoldDB" id="A0A3A9JAX4"/>
<dbReference type="EMBL" id="RFLX01000002">
    <property type="protein sequence ID" value="RMI26439.1"/>
    <property type="molecule type" value="Genomic_DNA"/>
</dbReference>
<name>A0A3A9JAX4_9PROT</name>
<dbReference type="OrthoDB" id="10018246at2"/>
<keyword evidence="4 6" id="KW-1133">Transmembrane helix</keyword>
<evidence type="ECO:0000313" key="7">
    <source>
        <dbReference type="EMBL" id="RKK00746.1"/>
    </source>
</evidence>
<comment type="subcellular location">
    <subcellularLocation>
        <location evidence="1">Cell membrane</location>
        <topology evidence="1">Multi-pass membrane protein</topology>
    </subcellularLocation>
</comment>
<comment type="caution">
    <text evidence="7">The sequence shown here is derived from an EMBL/GenBank/DDBJ whole genome shotgun (WGS) entry which is preliminary data.</text>
</comment>
<dbReference type="GO" id="GO:0005886">
    <property type="term" value="C:plasma membrane"/>
    <property type="evidence" value="ECO:0007669"/>
    <property type="project" value="UniProtKB-SubCell"/>
</dbReference>
<proteinExistence type="predicted"/>
<dbReference type="RefSeq" id="WP_120641224.1">
    <property type="nucleotide sequence ID" value="NZ_RAQU01000399.1"/>
</dbReference>
<reference evidence="7 10" key="1">
    <citation type="submission" date="2018-09" db="EMBL/GenBank/DDBJ databases">
        <title>Roseomonas sp. nov., isolated from feces of Tibetan antelopes in the Qinghai-Tibet plateau, China.</title>
        <authorList>
            <person name="Tian Z."/>
        </authorList>
    </citation>
    <scope>NUCLEOTIDE SEQUENCE [LARGE SCALE GENOMIC DNA]</scope>
    <source>
        <strain evidence="8 9">Z23</strain>
        <strain evidence="7 10">Z24</strain>
    </source>
</reference>
<evidence type="ECO:0000256" key="1">
    <source>
        <dbReference type="ARBA" id="ARBA00004651"/>
    </source>
</evidence>
<accession>A0A3A9JAX4</accession>
<organism evidence="7 10">
    <name type="scientific">Teichococcus wenyumeiae</name>
    <dbReference type="NCBI Taxonomy" id="2478470"/>
    <lineage>
        <taxon>Bacteria</taxon>
        <taxon>Pseudomonadati</taxon>
        <taxon>Pseudomonadota</taxon>
        <taxon>Alphaproteobacteria</taxon>
        <taxon>Acetobacterales</taxon>
        <taxon>Roseomonadaceae</taxon>
        <taxon>Roseomonas</taxon>
    </lineage>
</organism>
<evidence type="ECO:0000256" key="4">
    <source>
        <dbReference type="ARBA" id="ARBA00022989"/>
    </source>
</evidence>
<gene>
    <name evidence="7" type="ORF">D6Z83_27550</name>
    <name evidence="8" type="ORF">EBE87_03950</name>
</gene>
<feature type="transmembrane region" description="Helical" evidence="6">
    <location>
        <begin position="34"/>
        <end position="55"/>
    </location>
</feature>
<dbReference type="Proteomes" id="UP000278036">
    <property type="component" value="Unassembled WGS sequence"/>
</dbReference>
<dbReference type="InterPro" id="IPR038730">
    <property type="entry name" value="HyfE-like"/>
</dbReference>
<dbReference type="PANTHER" id="PTHR38601:SF1">
    <property type="entry name" value="HYDROGENASE-4 COMPONENT E"/>
    <property type="match status" value="1"/>
</dbReference>
<feature type="transmembrane region" description="Helical" evidence="6">
    <location>
        <begin position="6"/>
        <end position="27"/>
    </location>
</feature>
<keyword evidence="3 6" id="KW-0812">Transmembrane</keyword>
<dbReference type="EMBL" id="RAQU01000399">
    <property type="protein sequence ID" value="RKK00746.1"/>
    <property type="molecule type" value="Genomic_DNA"/>
</dbReference>
<feature type="transmembrane region" description="Helical" evidence="6">
    <location>
        <begin position="181"/>
        <end position="202"/>
    </location>
</feature>
<feature type="transmembrane region" description="Helical" evidence="6">
    <location>
        <begin position="134"/>
        <end position="151"/>
    </location>
</feature>